<dbReference type="GO" id="GO:0005829">
    <property type="term" value="C:cytosol"/>
    <property type="evidence" value="ECO:0007669"/>
    <property type="project" value="TreeGrafter"/>
</dbReference>
<dbReference type="Proteomes" id="UP000294853">
    <property type="component" value="Chromosome"/>
</dbReference>
<accession>A0A4P7IJY2</accession>
<feature type="domain" description="Flavodoxin-like fold" evidence="3">
    <location>
        <begin position="2"/>
        <end position="138"/>
    </location>
</feature>
<organism evidence="4 5">
    <name type="scientific">Nocardioides seonyuensis</name>
    <dbReference type="NCBI Taxonomy" id="2518371"/>
    <lineage>
        <taxon>Bacteria</taxon>
        <taxon>Bacillati</taxon>
        <taxon>Actinomycetota</taxon>
        <taxon>Actinomycetes</taxon>
        <taxon>Propionibacteriales</taxon>
        <taxon>Nocardioidaceae</taxon>
        <taxon>Nocardioides</taxon>
    </lineage>
</organism>
<evidence type="ECO:0000313" key="4">
    <source>
        <dbReference type="EMBL" id="QBX57735.1"/>
    </source>
</evidence>
<dbReference type="KEGG" id="nsn:EXE58_18715"/>
<dbReference type="Gene3D" id="3.40.50.360">
    <property type="match status" value="1"/>
</dbReference>
<name>A0A4P7IJY2_9ACTN</name>
<evidence type="ECO:0000256" key="1">
    <source>
        <dbReference type="ARBA" id="ARBA00006252"/>
    </source>
</evidence>
<dbReference type="InterPro" id="IPR051545">
    <property type="entry name" value="NAD(P)H_dehydrogenase_qn"/>
</dbReference>
<dbReference type="GO" id="GO:0003955">
    <property type="term" value="F:NAD(P)H dehydrogenase (quinone) activity"/>
    <property type="evidence" value="ECO:0007669"/>
    <property type="project" value="TreeGrafter"/>
</dbReference>
<comment type="similarity">
    <text evidence="1">Belongs to the NAD(P)H dehydrogenase (quinone) family.</text>
</comment>
<evidence type="ECO:0000256" key="2">
    <source>
        <dbReference type="ARBA" id="ARBA00023002"/>
    </source>
</evidence>
<evidence type="ECO:0000259" key="3">
    <source>
        <dbReference type="Pfam" id="PF02525"/>
    </source>
</evidence>
<dbReference type="AlphaFoldDB" id="A0A4P7IJY2"/>
<dbReference type="InterPro" id="IPR029039">
    <property type="entry name" value="Flavoprotein-like_sf"/>
</dbReference>
<proteinExistence type="inferred from homology"/>
<dbReference type="SUPFAM" id="SSF52218">
    <property type="entry name" value="Flavoproteins"/>
    <property type="match status" value="1"/>
</dbReference>
<keyword evidence="5" id="KW-1185">Reference proteome</keyword>
<dbReference type="PANTHER" id="PTHR10204">
    <property type="entry name" value="NAD P H OXIDOREDUCTASE-RELATED"/>
    <property type="match status" value="1"/>
</dbReference>
<dbReference type="InterPro" id="IPR003680">
    <property type="entry name" value="Flavodoxin_fold"/>
</dbReference>
<gene>
    <name evidence="4" type="ORF">EXE58_18715</name>
</gene>
<sequence length="204" mass="21633">MVVAHPRAGSFVHALGEAAASTLVDAGHDVRLHDLYGEEFDPVLDPSEAITTEPGDAFTSGADPLTARHRRELAEADTVVVAHPNWWGKPPAIMAGWIDRVLVPGVAYQLDSADGLPTCLLRLRRLVVLNTGDTSPEREADVFGDPLAAIWERCVGAYLGDASVDRLLATPVSGSTVEQRAVWLAQARALAAGGRTHAESRASG</sequence>
<dbReference type="EMBL" id="CP038436">
    <property type="protein sequence ID" value="QBX57735.1"/>
    <property type="molecule type" value="Genomic_DNA"/>
</dbReference>
<dbReference type="Pfam" id="PF02525">
    <property type="entry name" value="Flavodoxin_2"/>
    <property type="match status" value="1"/>
</dbReference>
<keyword evidence="2" id="KW-0560">Oxidoreductase</keyword>
<protein>
    <submittedName>
        <fullName evidence="4">Flavodoxin family protein</fullName>
    </submittedName>
</protein>
<reference evidence="4 5" key="1">
    <citation type="submission" date="2019-03" db="EMBL/GenBank/DDBJ databases">
        <title>Three New Species of Nocardioides, Nocardioides euryhalodurans sp. nov., Nocardioides seonyuensis sp. nov. and Nocardioides eburneoflavus sp. nov. Iolated from Soil.</title>
        <authorList>
            <person name="Roh S.G."/>
            <person name="Lee C."/>
            <person name="Kim M.-K."/>
            <person name="Kim S.B."/>
        </authorList>
    </citation>
    <scope>NUCLEOTIDE SEQUENCE [LARGE SCALE GENOMIC DNA]</scope>
    <source>
        <strain evidence="4 5">MMS17-SY207-3</strain>
    </source>
</reference>
<dbReference type="PANTHER" id="PTHR10204:SF34">
    <property type="entry name" value="NAD(P)H DEHYDROGENASE [QUINONE] 1 ISOFORM 1"/>
    <property type="match status" value="1"/>
</dbReference>
<dbReference type="OrthoDB" id="9798454at2"/>
<evidence type="ECO:0000313" key="5">
    <source>
        <dbReference type="Proteomes" id="UP000294853"/>
    </source>
</evidence>